<evidence type="ECO:0000313" key="11">
    <source>
        <dbReference type="Proteomes" id="UP001521116"/>
    </source>
</evidence>
<evidence type="ECO:0000256" key="5">
    <source>
        <dbReference type="ARBA" id="ARBA00022827"/>
    </source>
</evidence>
<gene>
    <name evidence="10" type="ORF">SLS56_009021</name>
</gene>
<dbReference type="SUPFAM" id="SSF51905">
    <property type="entry name" value="FAD/NAD(P)-binding domain"/>
    <property type="match status" value="1"/>
</dbReference>
<evidence type="ECO:0000256" key="1">
    <source>
        <dbReference type="ARBA" id="ARBA00004141"/>
    </source>
</evidence>
<accession>A0ABR3SIJ5</accession>
<evidence type="ECO:0000256" key="6">
    <source>
        <dbReference type="ARBA" id="ARBA00022989"/>
    </source>
</evidence>
<dbReference type="Pfam" id="PF00743">
    <property type="entry name" value="FMO-like"/>
    <property type="match status" value="1"/>
</dbReference>
<protein>
    <submittedName>
        <fullName evidence="10">Uncharacterized protein</fullName>
    </submittedName>
</protein>
<dbReference type="PANTHER" id="PTHR42877:SF1">
    <property type="entry name" value="FAD-BINDING MONOOXYGENASE STCW"/>
    <property type="match status" value="1"/>
</dbReference>
<dbReference type="InterPro" id="IPR002293">
    <property type="entry name" value="AA/rel_permease1"/>
</dbReference>
<dbReference type="Gene3D" id="1.20.1740.10">
    <property type="entry name" value="Amino acid/polyamine transporter I"/>
    <property type="match status" value="1"/>
</dbReference>
<feature type="transmembrane region" description="Helical" evidence="9">
    <location>
        <begin position="771"/>
        <end position="795"/>
    </location>
</feature>
<evidence type="ECO:0000256" key="2">
    <source>
        <dbReference type="ARBA" id="ARBA00010139"/>
    </source>
</evidence>
<proteinExistence type="inferred from homology"/>
<evidence type="ECO:0000256" key="3">
    <source>
        <dbReference type="ARBA" id="ARBA00022630"/>
    </source>
</evidence>
<sequence>MAPDLNAIAANFWKDGKWDYSTPGSAGYSIPDVVLDDPHTRRVKCLTIGAGFSGIMLAYQIQRQCENVEFKIYEKNHDIGGTWLENRYPGCACDIPSHAYTYNFALNPDWPKYFSYAPDIWKYLDKVCSVFDLRKYMTFNTEVVEARWIDETGQWRVKLAQKDASTGQTLREFEEDTDLLLYATGILNNFKMPDLPGLDTFKGRVVHTARWPADYQQEQWANDRVAVIGSGASSIQTVPHMQPFARHLDVFVRTGVWFIVLTENTGQNHAYAAADVERFRHDAASLVAHAKSIEDQVNSIFELMFDGSDVQLEAQKAMRARMAEWIKDPRLVEGFTPKFQIGCRRVTPGDPYMQAITKENVDVHFTAVERVTEDGVVGADGQERKCDTVVCATGFDVTYRPRFPVIGKGGVNLAEKWKDTPESYLGLAVPDFPNFFMYIGPTWPVENGSVAGPLDEVVSYTIKFIKKMQKEHIKSWVPKQDVTDLFNEHAQEWIKHTVWKDSCRSWYKNNETGRVNVRTIESPRFEDYEIKYQNGRNMWAYLGMGLSRDNKVPGSDLSPYLNLKQIDPKWLEAVGSDPEAPKKAAIADANALMVFEELSAGPEPASELKYSDDAHDMARFGKKSQLKRLVWLALNARSVFQGGLLNGGNAGLIYGYIFVWVGTILQVLVMAEMASMIPLAGGQYNWVAVLAPPSCSKFLSYITGWACVIGWQCMIASGGYLAGTQIQGLLVLNYPDYEFHRWHGTLLYFAVIGVAFFVNTVTKPLLPAIELAFLGVHVVGFVALLAPLIAMAPHASAKEVFATFYNGGGWESDGLSFFIGLTVTMFAFVGCDAAAHMSEEIQHASSTIPRSMFASVFINGVLGLATVIATCFCLGSDPSAILATETGYPVIEMFRTATGSNASASGMMAVLIFICFAATINVLTSGSRMLWAFARERGLPFSAWLSRVHTGRGRFGLGTTVPLNPIVVFCTIAVLLSLINVGSAAAFNAFTSLVVAANYFVFLLSASVLLLQRLRVPHAAIPFGPFRLGRRAGPPVIAAAIAYTAVGLFFSFWPPVARPGPETMNWCVVVFGGAMLLSLAYWAAWGRKVYTGPVVEVGEAGGVRMGVVVGGGVEKDGVRVVER</sequence>
<keyword evidence="11" id="KW-1185">Reference proteome</keyword>
<feature type="transmembrane region" description="Helical" evidence="9">
    <location>
        <begin position="1063"/>
        <end position="1084"/>
    </location>
</feature>
<keyword evidence="6 9" id="KW-1133">Transmembrane helix</keyword>
<feature type="transmembrane region" description="Helical" evidence="9">
    <location>
        <begin position="985"/>
        <end position="1011"/>
    </location>
</feature>
<keyword evidence="7" id="KW-0560">Oxidoreductase</keyword>
<feature type="transmembrane region" description="Helical" evidence="9">
    <location>
        <begin position="902"/>
        <end position="923"/>
    </location>
</feature>
<organism evidence="10 11">
    <name type="scientific">Neofusicoccum ribis</name>
    <dbReference type="NCBI Taxonomy" id="45134"/>
    <lineage>
        <taxon>Eukaryota</taxon>
        <taxon>Fungi</taxon>
        <taxon>Dikarya</taxon>
        <taxon>Ascomycota</taxon>
        <taxon>Pezizomycotina</taxon>
        <taxon>Dothideomycetes</taxon>
        <taxon>Dothideomycetes incertae sedis</taxon>
        <taxon>Botryosphaeriales</taxon>
        <taxon>Botryosphaeriaceae</taxon>
        <taxon>Neofusicoccum</taxon>
    </lineage>
</organism>
<evidence type="ECO:0000256" key="9">
    <source>
        <dbReference type="SAM" id="Phobius"/>
    </source>
</evidence>
<comment type="similarity">
    <text evidence="2">Belongs to the FAD-binding monooxygenase family.</text>
</comment>
<evidence type="ECO:0000256" key="8">
    <source>
        <dbReference type="ARBA" id="ARBA00023136"/>
    </source>
</evidence>
<evidence type="ECO:0000256" key="4">
    <source>
        <dbReference type="ARBA" id="ARBA00022692"/>
    </source>
</evidence>
<evidence type="ECO:0000313" key="10">
    <source>
        <dbReference type="EMBL" id="KAL1621943.1"/>
    </source>
</evidence>
<feature type="transmembrane region" description="Helical" evidence="9">
    <location>
        <begin position="856"/>
        <end position="882"/>
    </location>
</feature>
<reference evidence="10 11" key="1">
    <citation type="submission" date="2024-02" db="EMBL/GenBank/DDBJ databases">
        <title>De novo assembly and annotation of 12 fungi associated with fruit tree decline syndrome in Ontario, Canada.</title>
        <authorList>
            <person name="Sulman M."/>
            <person name="Ellouze W."/>
            <person name="Ilyukhin E."/>
        </authorList>
    </citation>
    <scope>NUCLEOTIDE SEQUENCE [LARGE SCALE GENOMIC DNA]</scope>
    <source>
        <strain evidence="10 11">M1-105</strain>
    </source>
</reference>
<feature type="transmembrane region" description="Helical" evidence="9">
    <location>
        <begin position="698"/>
        <end position="722"/>
    </location>
</feature>
<feature type="transmembrane region" description="Helical" evidence="9">
    <location>
        <begin position="1032"/>
        <end position="1051"/>
    </location>
</feature>
<keyword evidence="5" id="KW-0274">FAD</keyword>
<comment type="caution">
    <text evidence="10">The sequence shown here is derived from an EMBL/GenBank/DDBJ whole genome shotgun (WGS) entry which is preliminary data.</text>
</comment>
<keyword evidence="8 9" id="KW-0472">Membrane</keyword>
<feature type="transmembrane region" description="Helical" evidence="9">
    <location>
        <begin position="653"/>
        <end position="677"/>
    </location>
</feature>
<dbReference type="InterPro" id="IPR036188">
    <property type="entry name" value="FAD/NAD-bd_sf"/>
</dbReference>
<comment type="subcellular location">
    <subcellularLocation>
        <location evidence="1">Membrane</location>
        <topology evidence="1">Multi-pass membrane protein</topology>
    </subcellularLocation>
</comment>
<dbReference type="EMBL" id="JAJVDC020000144">
    <property type="protein sequence ID" value="KAL1621943.1"/>
    <property type="molecule type" value="Genomic_DNA"/>
</dbReference>
<dbReference type="Gene3D" id="3.50.50.60">
    <property type="entry name" value="FAD/NAD(P)-binding domain"/>
    <property type="match status" value="2"/>
</dbReference>
<name>A0ABR3SIJ5_9PEZI</name>
<feature type="transmembrane region" description="Helical" evidence="9">
    <location>
        <begin position="742"/>
        <end position="759"/>
    </location>
</feature>
<dbReference type="Proteomes" id="UP001521116">
    <property type="component" value="Unassembled WGS sequence"/>
</dbReference>
<dbReference type="PANTHER" id="PTHR42877">
    <property type="entry name" value="L-ORNITHINE N(5)-MONOOXYGENASE-RELATED"/>
    <property type="match status" value="1"/>
</dbReference>
<keyword evidence="3" id="KW-0285">Flavoprotein</keyword>
<dbReference type="InterPro" id="IPR051209">
    <property type="entry name" value="FAD-bind_Monooxygenase_sf"/>
</dbReference>
<keyword evidence="4 9" id="KW-0812">Transmembrane</keyword>
<feature type="transmembrane region" description="Helical" evidence="9">
    <location>
        <begin position="955"/>
        <end position="979"/>
    </location>
</feature>
<dbReference type="InterPro" id="IPR020946">
    <property type="entry name" value="Flavin_mOase-like"/>
</dbReference>
<evidence type="ECO:0000256" key="7">
    <source>
        <dbReference type="ARBA" id="ARBA00023002"/>
    </source>
</evidence>
<dbReference type="Pfam" id="PF13520">
    <property type="entry name" value="AA_permease_2"/>
    <property type="match status" value="1"/>
</dbReference>
<feature type="transmembrane region" description="Helical" evidence="9">
    <location>
        <begin position="815"/>
        <end position="835"/>
    </location>
</feature>